<protein>
    <submittedName>
        <fullName evidence="6">Serpentine type 7TM GPCR receptor class ab chemoreceptor domain-containing protein</fullName>
    </submittedName>
</protein>
<keyword evidence="7" id="KW-1185">Reference proteome</keyword>
<keyword evidence="3 5" id="KW-1133">Transmembrane helix</keyword>
<evidence type="ECO:0000256" key="3">
    <source>
        <dbReference type="ARBA" id="ARBA00022989"/>
    </source>
</evidence>
<dbReference type="Gene3D" id="1.20.1070.10">
    <property type="entry name" value="Rhodopsin 7-helix transmembrane proteins"/>
    <property type="match status" value="1"/>
</dbReference>
<evidence type="ECO:0000256" key="1">
    <source>
        <dbReference type="ARBA" id="ARBA00004141"/>
    </source>
</evidence>
<feature type="transmembrane region" description="Helical" evidence="5">
    <location>
        <begin position="81"/>
        <end position="109"/>
    </location>
</feature>
<organism evidence="6 7">
    <name type="scientific">Ditylenchus destructor</name>
    <dbReference type="NCBI Taxonomy" id="166010"/>
    <lineage>
        <taxon>Eukaryota</taxon>
        <taxon>Metazoa</taxon>
        <taxon>Ecdysozoa</taxon>
        <taxon>Nematoda</taxon>
        <taxon>Chromadorea</taxon>
        <taxon>Rhabditida</taxon>
        <taxon>Tylenchina</taxon>
        <taxon>Tylenchomorpha</taxon>
        <taxon>Sphaerularioidea</taxon>
        <taxon>Anguinidae</taxon>
        <taxon>Anguininae</taxon>
        <taxon>Ditylenchus</taxon>
    </lineage>
</organism>
<reference evidence="6" key="1">
    <citation type="submission" date="2022-01" db="EMBL/GenBank/DDBJ databases">
        <title>Genome Sequence Resource for Two Populations of Ditylenchus destructor, the Migratory Endoparasitic Phytonematode.</title>
        <authorList>
            <person name="Zhang H."/>
            <person name="Lin R."/>
            <person name="Xie B."/>
        </authorList>
    </citation>
    <scope>NUCLEOTIDE SEQUENCE</scope>
    <source>
        <strain evidence="6">BazhouSP</strain>
    </source>
</reference>
<feature type="transmembrane region" description="Helical" evidence="5">
    <location>
        <begin position="265"/>
        <end position="287"/>
    </location>
</feature>
<keyword evidence="2 5" id="KW-0812">Transmembrane</keyword>
<keyword evidence="6" id="KW-0675">Receptor</keyword>
<evidence type="ECO:0000313" key="6">
    <source>
        <dbReference type="EMBL" id="KAI1704817.1"/>
    </source>
</evidence>
<comment type="subcellular location">
    <subcellularLocation>
        <location evidence="1">Membrane</location>
        <topology evidence="1">Multi-pass membrane protein</topology>
    </subcellularLocation>
</comment>
<feature type="transmembrane region" description="Helical" evidence="5">
    <location>
        <begin position="227"/>
        <end position="253"/>
    </location>
</feature>
<dbReference type="PANTHER" id="PTHR47521:SF7">
    <property type="entry name" value="SERPENTINE RECEPTOR CLASS EPSILON-6"/>
    <property type="match status" value="1"/>
</dbReference>
<evidence type="ECO:0000256" key="4">
    <source>
        <dbReference type="ARBA" id="ARBA00023136"/>
    </source>
</evidence>
<dbReference type="AlphaFoldDB" id="A0AAD4MTI9"/>
<feature type="transmembrane region" description="Helical" evidence="5">
    <location>
        <begin position="42"/>
        <end position="61"/>
    </location>
</feature>
<dbReference type="Pfam" id="PF10292">
    <property type="entry name" value="7TM_GPCR_Srab"/>
    <property type="match status" value="1"/>
</dbReference>
<comment type="caution">
    <text evidence="6">The sequence shown here is derived from an EMBL/GenBank/DDBJ whole genome shotgun (WGS) entry which is preliminary data.</text>
</comment>
<gene>
    <name evidence="6" type="ORF">DdX_14039</name>
</gene>
<dbReference type="EMBL" id="JAKKPZ010000063">
    <property type="protein sequence ID" value="KAI1704817.1"/>
    <property type="molecule type" value="Genomic_DNA"/>
</dbReference>
<keyword evidence="4 5" id="KW-0472">Membrane</keyword>
<evidence type="ECO:0000256" key="5">
    <source>
        <dbReference type="SAM" id="Phobius"/>
    </source>
</evidence>
<sequence length="353" mass="39924">MNCSDSVSLERTYLILQVTEWIYNAFSLLSSIYFVNRVCRISLIHINLRIQLCLIALPFAVEFTTRIADHVNVAFDNKPQVVTNVLCVIIAVVNGASVFSCVVTILNIAMERLFATVLSEYESRGATIGIALLTITVLLGVFLSAISLGYDIHNGKYDVKTTKSCLSVRHHPEAIPFAWIIAFSCCACGTIIIVKLYYYNRRQRKHITGISLSTRYQFNENMVTTRALVPAIGGYILFVVPGCFLATYTAIRILSYGDKGILVKVLIQILYMMADSYEMFFIIYVSIKYPPLYALVRRDFRKGWSKIFGEKCAKMGEESCTTVTPYSKNHAETTNTYFSELDKCWNQVPIKKK</sequence>
<dbReference type="InterPro" id="IPR052860">
    <property type="entry name" value="NRL-GPCR1"/>
</dbReference>
<name>A0AAD4MTI9_9BILA</name>
<accession>A0AAD4MTI9</accession>
<dbReference type="GO" id="GO:0016020">
    <property type="term" value="C:membrane"/>
    <property type="evidence" value="ECO:0007669"/>
    <property type="project" value="UniProtKB-SubCell"/>
</dbReference>
<feature type="transmembrane region" description="Helical" evidence="5">
    <location>
        <begin position="12"/>
        <end position="35"/>
    </location>
</feature>
<evidence type="ECO:0000313" key="7">
    <source>
        <dbReference type="Proteomes" id="UP001201812"/>
    </source>
</evidence>
<dbReference type="InterPro" id="IPR019408">
    <property type="entry name" value="7TM_GPCR_serpentine_rcpt_Srab"/>
</dbReference>
<dbReference type="PANTHER" id="PTHR47521">
    <property type="entry name" value="SERPENTINE RECEPTOR, CLASS E (EPSILON)-RELATED"/>
    <property type="match status" value="1"/>
</dbReference>
<feature type="transmembrane region" description="Helical" evidence="5">
    <location>
        <begin position="177"/>
        <end position="198"/>
    </location>
</feature>
<dbReference type="Proteomes" id="UP001201812">
    <property type="component" value="Unassembled WGS sequence"/>
</dbReference>
<feature type="transmembrane region" description="Helical" evidence="5">
    <location>
        <begin position="130"/>
        <end position="150"/>
    </location>
</feature>
<evidence type="ECO:0000256" key="2">
    <source>
        <dbReference type="ARBA" id="ARBA00022692"/>
    </source>
</evidence>
<proteinExistence type="predicted"/>